<name>A0A2U1ZS68_9MICO</name>
<evidence type="ECO:0000313" key="2">
    <source>
        <dbReference type="EMBL" id="PWD49801.1"/>
    </source>
</evidence>
<sequence length="231" mass="23809">MARPPGAGGRRRPGCGSAGVSERWLAAHADSPSLASPTASRAAWLTGQSSPTQQRLSPAQERFLDGLAPHGWTPLRAGFPWTERAAAGTYGGEPLFAASVRNTRQGLAARPGSALARDVARHLQPLLDTTRDRLLLLCASAGARLVTSAVDAVEVPEGLRIDVVGIGAVGALPPTHGPWHVHVLRGRSDLLSAVSHRRRADAVVPGGHLRAAASPAMLAAVLDLVGGGTSA</sequence>
<accession>A0A2U1ZS68</accession>
<proteinExistence type="predicted"/>
<organism evidence="2 3">
    <name type="scientific">Serinibacter arcticus</name>
    <dbReference type="NCBI Taxonomy" id="1655435"/>
    <lineage>
        <taxon>Bacteria</taxon>
        <taxon>Bacillati</taxon>
        <taxon>Actinomycetota</taxon>
        <taxon>Actinomycetes</taxon>
        <taxon>Micrococcales</taxon>
        <taxon>Beutenbergiaceae</taxon>
        <taxon>Serinibacter</taxon>
    </lineage>
</organism>
<gene>
    <name evidence="2" type="ORF">C8046_02920</name>
</gene>
<evidence type="ECO:0000256" key="1">
    <source>
        <dbReference type="SAM" id="MobiDB-lite"/>
    </source>
</evidence>
<feature type="region of interest" description="Disordered" evidence="1">
    <location>
        <begin position="1"/>
        <end position="21"/>
    </location>
</feature>
<evidence type="ECO:0000313" key="3">
    <source>
        <dbReference type="Proteomes" id="UP000245166"/>
    </source>
</evidence>
<dbReference type="Proteomes" id="UP000245166">
    <property type="component" value="Unassembled WGS sequence"/>
</dbReference>
<protein>
    <recommendedName>
        <fullName evidence="4">Alpha/beta hydrolase</fullName>
    </recommendedName>
</protein>
<dbReference type="AlphaFoldDB" id="A0A2U1ZS68"/>
<reference evidence="2 3" key="1">
    <citation type="submission" date="2018-03" db="EMBL/GenBank/DDBJ databases">
        <title>Genome assembly of novel Miniimonas species PCH200.</title>
        <authorList>
            <person name="Thakur V."/>
            <person name="Kumar V."/>
            <person name="Singh D."/>
        </authorList>
    </citation>
    <scope>NUCLEOTIDE SEQUENCE [LARGE SCALE GENOMIC DNA]</scope>
    <source>
        <strain evidence="2 3">PCH200</strain>
    </source>
</reference>
<evidence type="ECO:0008006" key="4">
    <source>
        <dbReference type="Google" id="ProtNLM"/>
    </source>
</evidence>
<comment type="caution">
    <text evidence="2">The sequence shown here is derived from an EMBL/GenBank/DDBJ whole genome shotgun (WGS) entry which is preliminary data.</text>
</comment>
<keyword evidence="3" id="KW-1185">Reference proteome</keyword>
<dbReference type="EMBL" id="PYHR01000002">
    <property type="protein sequence ID" value="PWD49801.1"/>
    <property type="molecule type" value="Genomic_DNA"/>
</dbReference>